<accession>A0A415EPU2</accession>
<comment type="similarity">
    <text evidence="2">Belongs to the EamA transporter family.</text>
</comment>
<evidence type="ECO:0000313" key="10">
    <source>
        <dbReference type="Proteomes" id="UP000286288"/>
    </source>
</evidence>
<gene>
    <name evidence="9" type="ORF">DW084_13935</name>
</gene>
<comment type="subcellular location">
    <subcellularLocation>
        <location evidence="1">Cell membrane</location>
        <topology evidence="1">Multi-pass membrane protein</topology>
    </subcellularLocation>
</comment>
<evidence type="ECO:0000256" key="5">
    <source>
        <dbReference type="ARBA" id="ARBA00022989"/>
    </source>
</evidence>
<dbReference type="PANTHER" id="PTHR32322:SF18">
    <property type="entry name" value="S-ADENOSYLMETHIONINE_S-ADENOSYLHOMOCYSTEINE TRANSPORTER"/>
    <property type="match status" value="1"/>
</dbReference>
<keyword evidence="6 7" id="KW-0472">Membrane</keyword>
<feature type="transmembrane region" description="Helical" evidence="7">
    <location>
        <begin position="74"/>
        <end position="92"/>
    </location>
</feature>
<dbReference type="InterPro" id="IPR050638">
    <property type="entry name" value="AA-Vitamin_Transporters"/>
</dbReference>
<reference evidence="9 10" key="1">
    <citation type="submission" date="2018-08" db="EMBL/GenBank/DDBJ databases">
        <title>A genome reference for cultivated species of the human gut microbiota.</title>
        <authorList>
            <person name="Zou Y."/>
            <person name="Xue W."/>
            <person name="Luo G."/>
        </authorList>
    </citation>
    <scope>NUCLEOTIDE SEQUENCE [LARGE SCALE GENOMIC DNA]</scope>
    <source>
        <strain evidence="9 10">AF48-16</strain>
    </source>
</reference>
<evidence type="ECO:0000313" key="9">
    <source>
        <dbReference type="EMBL" id="RHK05377.1"/>
    </source>
</evidence>
<dbReference type="SUPFAM" id="SSF103481">
    <property type="entry name" value="Multidrug resistance efflux transporter EmrE"/>
    <property type="match status" value="2"/>
</dbReference>
<evidence type="ECO:0000256" key="7">
    <source>
        <dbReference type="SAM" id="Phobius"/>
    </source>
</evidence>
<feature type="transmembrane region" description="Helical" evidence="7">
    <location>
        <begin position="130"/>
        <end position="148"/>
    </location>
</feature>
<feature type="transmembrane region" description="Helical" evidence="7">
    <location>
        <begin position="98"/>
        <end position="118"/>
    </location>
</feature>
<evidence type="ECO:0000256" key="3">
    <source>
        <dbReference type="ARBA" id="ARBA00022475"/>
    </source>
</evidence>
<keyword evidence="3" id="KW-1003">Cell membrane</keyword>
<organism evidence="9 10">
    <name type="scientific">Enterococcus casseliflavus</name>
    <name type="common">Enterococcus flavescens</name>
    <dbReference type="NCBI Taxonomy" id="37734"/>
    <lineage>
        <taxon>Bacteria</taxon>
        <taxon>Bacillati</taxon>
        <taxon>Bacillota</taxon>
        <taxon>Bacilli</taxon>
        <taxon>Lactobacillales</taxon>
        <taxon>Enterococcaceae</taxon>
        <taxon>Enterococcus</taxon>
    </lineage>
</organism>
<keyword evidence="4 7" id="KW-0812">Transmembrane</keyword>
<feature type="domain" description="EamA" evidence="8">
    <location>
        <begin position="157"/>
        <end position="287"/>
    </location>
</feature>
<dbReference type="PANTHER" id="PTHR32322">
    <property type="entry name" value="INNER MEMBRANE TRANSPORTER"/>
    <property type="match status" value="1"/>
</dbReference>
<feature type="transmembrane region" description="Helical" evidence="7">
    <location>
        <begin position="212"/>
        <end position="234"/>
    </location>
</feature>
<evidence type="ECO:0000256" key="2">
    <source>
        <dbReference type="ARBA" id="ARBA00007362"/>
    </source>
</evidence>
<protein>
    <submittedName>
        <fullName evidence="9">EamA/RhaT family transporter</fullName>
    </submittedName>
</protein>
<feature type="domain" description="EamA" evidence="8">
    <location>
        <begin position="5"/>
        <end position="142"/>
    </location>
</feature>
<feature type="transmembrane region" description="Helical" evidence="7">
    <location>
        <begin position="185"/>
        <end position="206"/>
    </location>
</feature>
<feature type="transmembrane region" description="Helical" evidence="7">
    <location>
        <begin position="34"/>
        <end position="53"/>
    </location>
</feature>
<proteinExistence type="inferred from homology"/>
<sequence>MKKTVGIVYACSAAALWAVSGIAGQILFTKYSISANWLVSTRLVLSGCLLLSIGLKDRARLISPFREKKDFIQLLLFSFLGMFLVQFTYFKTIEQSNASFATIIQYTGPFFVLLYAAIAKRQLPSLKTCFWLLVTLLGVTAVASKGQFEQLATSQSALGWGLASAISLAFYSIQPRKLLQKYGSLPIVGWGMLIGGGLGNVVHPMWQIDSQLNVQVILYLLVVILFGTALAYLIFLTSLRYLSSTLATVLTAVEPLLAAFLSIIVFHDHFTVVELVGFMAVIGSIMCLQKKL</sequence>
<feature type="transmembrane region" description="Helical" evidence="7">
    <location>
        <begin position="246"/>
        <end position="266"/>
    </location>
</feature>
<feature type="transmembrane region" description="Helical" evidence="7">
    <location>
        <begin position="154"/>
        <end position="173"/>
    </location>
</feature>
<dbReference type="Gene3D" id="1.10.3730.20">
    <property type="match status" value="1"/>
</dbReference>
<dbReference type="EMBL" id="QRMZ01000020">
    <property type="protein sequence ID" value="RHK05377.1"/>
    <property type="molecule type" value="Genomic_DNA"/>
</dbReference>
<dbReference type="AlphaFoldDB" id="A0A415EPU2"/>
<dbReference type="InterPro" id="IPR000620">
    <property type="entry name" value="EamA_dom"/>
</dbReference>
<dbReference type="Pfam" id="PF00892">
    <property type="entry name" value="EamA"/>
    <property type="match status" value="2"/>
</dbReference>
<name>A0A415EPU2_ENTCA</name>
<keyword evidence="5 7" id="KW-1133">Transmembrane helix</keyword>
<feature type="transmembrane region" description="Helical" evidence="7">
    <location>
        <begin position="7"/>
        <end position="28"/>
    </location>
</feature>
<dbReference type="InterPro" id="IPR037185">
    <property type="entry name" value="EmrE-like"/>
</dbReference>
<evidence type="ECO:0000256" key="1">
    <source>
        <dbReference type="ARBA" id="ARBA00004651"/>
    </source>
</evidence>
<evidence type="ECO:0000256" key="6">
    <source>
        <dbReference type="ARBA" id="ARBA00023136"/>
    </source>
</evidence>
<evidence type="ECO:0000256" key="4">
    <source>
        <dbReference type="ARBA" id="ARBA00022692"/>
    </source>
</evidence>
<comment type="caution">
    <text evidence="9">The sequence shown here is derived from an EMBL/GenBank/DDBJ whole genome shotgun (WGS) entry which is preliminary data.</text>
</comment>
<dbReference type="Proteomes" id="UP000286288">
    <property type="component" value="Unassembled WGS sequence"/>
</dbReference>
<dbReference type="GO" id="GO:0005886">
    <property type="term" value="C:plasma membrane"/>
    <property type="evidence" value="ECO:0007669"/>
    <property type="project" value="UniProtKB-SubCell"/>
</dbReference>
<evidence type="ECO:0000259" key="8">
    <source>
        <dbReference type="Pfam" id="PF00892"/>
    </source>
</evidence>
<feature type="transmembrane region" description="Helical" evidence="7">
    <location>
        <begin position="272"/>
        <end position="288"/>
    </location>
</feature>